<dbReference type="InterPro" id="IPR018391">
    <property type="entry name" value="PQQ_b-propeller_rpt"/>
</dbReference>
<dbReference type="Pfam" id="PF13360">
    <property type="entry name" value="PQQ_2"/>
    <property type="match status" value="1"/>
</dbReference>
<organism evidence="3 4">
    <name type="scientific">Blastopirellula retiformator</name>
    <dbReference type="NCBI Taxonomy" id="2527970"/>
    <lineage>
        <taxon>Bacteria</taxon>
        <taxon>Pseudomonadati</taxon>
        <taxon>Planctomycetota</taxon>
        <taxon>Planctomycetia</taxon>
        <taxon>Pirellulales</taxon>
        <taxon>Pirellulaceae</taxon>
        <taxon>Blastopirellula</taxon>
    </lineage>
</organism>
<sequence length="429" mass="46512" precursor="true">MTTARILALAALTLLGSTAWGAKPEDPNWLQWRGPEREGKATSTGLLPNWDSAQPKLLGMVEGLGGGYASVSIVDNMLYTTGNFDKAQGVVAVDLNTQQIAWKTPVTESVPEHGYGGSRSTPTIDGDFLYVVMSDGTVASLDRKSGRGVWRRSFEKEYGAKRPAWGFAESPLIDGNLVICTPGAEQALMLALNKKTGKEVWATRGAQLGEKGKAEAGYSSIVIGTGGGVKQYVQMTGKGLVGVRAKDGKFLYNYNAVANDVAVIPTPIVDGDYVFASSGYQTGAGLVKLSRARSGNVRAEEVYFLEPKTFQNHHGGMVKLGDYIYAGTKHNEGFPICIEMKTGEVQWGGNFRGEGKGSAAVLYADGNFIFRYQSGELALVEATPKEYVLKGKFMPEYQERESWAHPVVADGKLYLREQDKLMIYDLTQK</sequence>
<protein>
    <submittedName>
        <fullName evidence="3">Outer membrane biogenesis protein BamB</fullName>
    </submittedName>
</protein>
<evidence type="ECO:0000313" key="4">
    <source>
        <dbReference type="Proteomes" id="UP000318878"/>
    </source>
</evidence>
<dbReference type="InterPro" id="IPR011047">
    <property type="entry name" value="Quinoprotein_ADH-like_sf"/>
</dbReference>
<proteinExistence type="predicted"/>
<evidence type="ECO:0000256" key="1">
    <source>
        <dbReference type="SAM" id="SignalP"/>
    </source>
</evidence>
<comment type="caution">
    <text evidence="3">The sequence shown here is derived from an EMBL/GenBank/DDBJ whole genome shotgun (WGS) entry which is preliminary data.</text>
</comment>
<dbReference type="AlphaFoldDB" id="A0A5C5V6E1"/>
<feature type="chain" id="PRO_5022848079" evidence="1">
    <location>
        <begin position="23"/>
        <end position="429"/>
    </location>
</feature>
<reference evidence="3 4" key="1">
    <citation type="submission" date="2019-02" db="EMBL/GenBank/DDBJ databases">
        <title>Deep-cultivation of Planctomycetes and their phenomic and genomic characterization uncovers novel biology.</title>
        <authorList>
            <person name="Wiegand S."/>
            <person name="Jogler M."/>
            <person name="Boedeker C."/>
            <person name="Pinto D."/>
            <person name="Vollmers J."/>
            <person name="Rivas-Marin E."/>
            <person name="Kohn T."/>
            <person name="Peeters S.H."/>
            <person name="Heuer A."/>
            <person name="Rast P."/>
            <person name="Oberbeckmann S."/>
            <person name="Bunk B."/>
            <person name="Jeske O."/>
            <person name="Meyerdierks A."/>
            <person name="Storesund J.E."/>
            <person name="Kallscheuer N."/>
            <person name="Luecker S."/>
            <person name="Lage O.M."/>
            <person name="Pohl T."/>
            <person name="Merkel B.J."/>
            <person name="Hornburger P."/>
            <person name="Mueller R.-W."/>
            <person name="Bruemmer F."/>
            <person name="Labrenz M."/>
            <person name="Spormann A.M."/>
            <person name="Op Den Camp H."/>
            <person name="Overmann J."/>
            <person name="Amann R."/>
            <person name="Jetten M.S.M."/>
            <person name="Mascher T."/>
            <person name="Medema M.H."/>
            <person name="Devos D.P."/>
            <person name="Kaster A.-K."/>
            <person name="Ovreas L."/>
            <person name="Rohde M."/>
            <person name="Galperin M.Y."/>
            <person name="Jogler C."/>
        </authorList>
    </citation>
    <scope>NUCLEOTIDE SEQUENCE [LARGE SCALE GENOMIC DNA]</scope>
    <source>
        <strain evidence="3 4">Enr8</strain>
    </source>
</reference>
<dbReference type="InterPro" id="IPR015943">
    <property type="entry name" value="WD40/YVTN_repeat-like_dom_sf"/>
</dbReference>
<dbReference type="Proteomes" id="UP000318878">
    <property type="component" value="Unassembled WGS sequence"/>
</dbReference>
<dbReference type="PANTHER" id="PTHR34512:SF30">
    <property type="entry name" value="OUTER MEMBRANE PROTEIN ASSEMBLY FACTOR BAMB"/>
    <property type="match status" value="1"/>
</dbReference>
<name>A0A5C5V6E1_9BACT</name>
<evidence type="ECO:0000313" key="3">
    <source>
        <dbReference type="EMBL" id="TWT33377.1"/>
    </source>
</evidence>
<gene>
    <name evidence="3" type="ORF">Enr8_32040</name>
</gene>
<dbReference type="PANTHER" id="PTHR34512">
    <property type="entry name" value="CELL SURFACE PROTEIN"/>
    <property type="match status" value="1"/>
</dbReference>
<dbReference type="SUPFAM" id="SSF50998">
    <property type="entry name" value="Quinoprotein alcohol dehydrogenase-like"/>
    <property type="match status" value="1"/>
</dbReference>
<dbReference type="EMBL" id="SJPF01000003">
    <property type="protein sequence ID" value="TWT33377.1"/>
    <property type="molecule type" value="Genomic_DNA"/>
</dbReference>
<feature type="signal peptide" evidence="1">
    <location>
        <begin position="1"/>
        <end position="22"/>
    </location>
</feature>
<keyword evidence="4" id="KW-1185">Reference proteome</keyword>
<dbReference type="SMART" id="SM00564">
    <property type="entry name" value="PQQ"/>
    <property type="match status" value="3"/>
</dbReference>
<feature type="domain" description="Pyrrolo-quinoline quinone repeat" evidence="2">
    <location>
        <begin position="88"/>
        <end position="347"/>
    </location>
</feature>
<keyword evidence="1" id="KW-0732">Signal</keyword>
<dbReference type="RefSeq" id="WP_246120099.1">
    <property type="nucleotide sequence ID" value="NZ_SJPF01000003.1"/>
</dbReference>
<dbReference type="Gene3D" id="2.130.10.10">
    <property type="entry name" value="YVTN repeat-like/Quinoprotein amine dehydrogenase"/>
    <property type="match status" value="1"/>
</dbReference>
<evidence type="ECO:0000259" key="2">
    <source>
        <dbReference type="Pfam" id="PF13360"/>
    </source>
</evidence>
<accession>A0A5C5V6E1</accession>
<dbReference type="InterPro" id="IPR002372">
    <property type="entry name" value="PQQ_rpt_dom"/>
</dbReference>